<dbReference type="InterPro" id="IPR013216">
    <property type="entry name" value="Methyltransf_11"/>
</dbReference>
<proteinExistence type="predicted"/>
<keyword evidence="1" id="KW-1133">Transmembrane helix</keyword>
<dbReference type="EMBL" id="VOXD01000007">
    <property type="protein sequence ID" value="TXF90476.1"/>
    <property type="molecule type" value="Genomic_DNA"/>
</dbReference>
<evidence type="ECO:0000259" key="2">
    <source>
        <dbReference type="Pfam" id="PF08241"/>
    </source>
</evidence>
<gene>
    <name evidence="3" type="ORF">FUA23_06370</name>
</gene>
<accession>A0A5C7FKI9</accession>
<evidence type="ECO:0000313" key="4">
    <source>
        <dbReference type="Proteomes" id="UP000321907"/>
    </source>
</evidence>
<dbReference type="Gene3D" id="3.40.50.150">
    <property type="entry name" value="Vaccinia Virus protein VP39"/>
    <property type="match status" value="1"/>
</dbReference>
<dbReference type="InterPro" id="IPR029063">
    <property type="entry name" value="SAM-dependent_MTases_sf"/>
</dbReference>
<dbReference type="AlphaFoldDB" id="A0A5C7FKI9"/>
<comment type="caution">
    <text evidence="3">The sequence shown here is derived from an EMBL/GenBank/DDBJ whole genome shotgun (WGS) entry which is preliminary data.</text>
</comment>
<organism evidence="3 4">
    <name type="scientific">Neolewinella aurantiaca</name>
    <dbReference type="NCBI Taxonomy" id="2602767"/>
    <lineage>
        <taxon>Bacteria</taxon>
        <taxon>Pseudomonadati</taxon>
        <taxon>Bacteroidota</taxon>
        <taxon>Saprospiria</taxon>
        <taxon>Saprospirales</taxon>
        <taxon>Lewinellaceae</taxon>
        <taxon>Neolewinella</taxon>
    </lineage>
</organism>
<feature type="transmembrane region" description="Helical" evidence="1">
    <location>
        <begin position="21"/>
        <end position="43"/>
    </location>
</feature>
<dbReference type="GO" id="GO:0032259">
    <property type="term" value="P:methylation"/>
    <property type="evidence" value="ECO:0007669"/>
    <property type="project" value="UniProtKB-KW"/>
</dbReference>
<name>A0A5C7FKI9_9BACT</name>
<dbReference type="Proteomes" id="UP000321907">
    <property type="component" value="Unassembled WGS sequence"/>
</dbReference>
<keyword evidence="3" id="KW-0489">Methyltransferase</keyword>
<keyword evidence="1" id="KW-0812">Transmembrane</keyword>
<protein>
    <submittedName>
        <fullName evidence="3">Class I SAM-dependent methyltransferase</fullName>
    </submittedName>
</protein>
<evidence type="ECO:0000256" key="1">
    <source>
        <dbReference type="SAM" id="Phobius"/>
    </source>
</evidence>
<keyword evidence="3" id="KW-0808">Transferase</keyword>
<evidence type="ECO:0000313" key="3">
    <source>
        <dbReference type="EMBL" id="TXF90476.1"/>
    </source>
</evidence>
<dbReference type="CDD" id="cd02440">
    <property type="entry name" value="AdoMet_MTases"/>
    <property type="match status" value="1"/>
</dbReference>
<dbReference type="OrthoDB" id="9810615at2"/>
<feature type="domain" description="Methyltransferase type 11" evidence="2">
    <location>
        <begin position="110"/>
        <end position="200"/>
    </location>
</feature>
<keyword evidence="1" id="KW-0472">Membrane</keyword>
<keyword evidence="4" id="KW-1185">Reference proteome</keyword>
<dbReference type="SUPFAM" id="SSF53335">
    <property type="entry name" value="S-adenosyl-L-methionine-dependent methyltransferases"/>
    <property type="match status" value="1"/>
</dbReference>
<dbReference type="GO" id="GO:0008757">
    <property type="term" value="F:S-adenosylmethionine-dependent methyltransferase activity"/>
    <property type="evidence" value="ECO:0007669"/>
    <property type="project" value="InterPro"/>
</dbReference>
<dbReference type="Pfam" id="PF08241">
    <property type="entry name" value="Methyltransf_11"/>
    <property type="match status" value="1"/>
</dbReference>
<reference evidence="3 4" key="1">
    <citation type="submission" date="2019-08" db="EMBL/GenBank/DDBJ databases">
        <title>Lewinella sp. strain SSH13 Genome sequencing and assembly.</title>
        <authorList>
            <person name="Kim I."/>
        </authorList>
    </citation>
    <scope>NUCLEOTIDE SEQUENCE [LARGE SCALE GENOMIC DNA]</scope>
    <source>
        <strain evidence="3 4">SSH13</strain>
    </source>
</reference>
<feature type="transmembrane region" description="Helical" evidence="1">
    <location>
        <begin position="49"/>
        <end position="76"/>
    </location>
</feature>
<sequence length="259" mass="29412">MKHRGLNTAGHRSAFQGVANIVRFNWHFYVLAVVGVALGLLVARWLGGYWYVTGICVAIGVLATTLISLLVSWYVYDKSELYRFEWLPNISAGAKIVNIHAGFDETSVLLADKYPTAELTVLDFYDPELHTEVSIKRARKMYPSYPGTIRITTDDLLLEDDSVDVVFLLMAAHEIRDAEERGHFFRRIHRGLKPGGRVVLTEHLRDGPNTLAYSFGVFHFLPYEEWHLTFSLAGFEEISEEKITPFLTTFTLIKDVDSP</sequence>